<evidence type="ECO:0000256" key="5">
    <source>
        <dbReference type="ARBA" id="ARBA00023176"/>
    </source>
</evidence>
<dbReference type="Gene3D" id="3.30.450.60">
    <property type="match status" value="1"/>
</dbReference>
<dbReference type="GO" id="GO:0005905">
    <property type="term" value="C:clathrin-coated pit"/>
    <property type="evidence" value="ECO:0007669"/>
    <property type="project" value="UniProtKB-KW"/>
</dbReference>
<dbReference type="FunFam" id="3.30.450.60:FF:000002">
    <property type="entry name" value="AP-2 complex subunit mu, putative"/>
    <property type="match status" value="1"/>
</dbReference>
<sequence length="146" mass="16478">MIGGLFIYNHKGEVLISRVYRDDIGRNAVDAFRVNVIHARQQVRSPVTNIARTSFFHVKRSNIWLAAVTKQNVNAAMVFEFLYKMCDVMAAYFGKISEENIRLSWPNARLDEFCDQSQVGFSSPPLWPHLSSGRVGCPSPQSSPNS</sequence>
<dbReference type="InterPro" id="IPR043532">
    <property type="entry name" value="AP2_Mu_N"/>
</dbReference>
<protein>
    <submittedName>
        <fullName evidence="6">Adaptor related protein complex 2 subunit mu 1</fullName>
    </submittedName>
</protein>
<proteinExistence type="predicted"/>
<keyword evidence="2" id="KW-0813">Transport</keyword>
<evidence type="ECO:0000256" key="3">
    <source>
        <dbReference type="ARBA" id="ARBA00022927"/>
    </source>
</evidence>
<dbReference type="Proteomes" id="UP000527355">
    <property type="component" value="Unassembled WGS sequence"/>
</dbReference>
<name>A0A7J7ZST7_MYOMY</name>
<keyword evidence="7" id="KW-1185">Reference proteome</keyword>
<organism evidence="6 7">
    <name type="scientific">Myotis myotis</name>
    <name type="common">Greater mouse-eared bat</name>
    <name type="synonym">Vespertilio myotis</name>
    <dbReference type="NCBI Taxonomy" id="51298"/>
    <lineage>
        <taxon>Eukaryota</taxon>
        <taxon>Metazoa</taxon>
        <taxon>Chordata</taxon>
        <taxon>Craniata</taxon>
        <taxon>Vertebrata</taxon>
        <taxon>Euteleostomi</taxon>
        <taxon>Mammalia</taxon>
        <taxon>Eutheria</taxon>
        <taxon>Laurasiatheria</taxon>
        <taxon>Chiroptera</taxon>
        <taxon>Yangochiroptera</taxon>
        <taxon>Vespertilionidae</taxon>
        <taxon>Myotis</taxon>
    </lineage>
</organism>
<dbReference type="InterPro" id="IPR011012">
    <property type="entry name" value="Longin-like_dom_sf"/>
</dbReference>
<evidence type="ECO:0000256" key="4">
    <source>
        <dbReference type="ARBA" id="ARBA00023136"/>
    </source>
</evidence>
<evidence type="ECO:0000313" key="6">
    <source>
        <dbReference type="EMBL" id="KAF6377159.1"/>
    </source>
</evidence>
<comment type="subcellular location">
    <subcellularLocation>
        <location evidence="1">Membrane</location>
        <location evidence="1">Coated pit</location>
        <topology evidence="1">Peripheral membrane protein</topology>
        <orientation evidence="1">Cytoplasmic side</orientation>
    </subcellularLocation>
</comment>
<comment type="caution">
    <text evidence="6">The sequence shown here is derived from an EMBL/GenBank/DDBJ whole genome shotgun (WGS) entry which is preliminary data.</text>
</comment>
<evidence type="ECO:0000256" key="2">
    <source>
        <dbReference type="ARBA" id="ARBA00022448"/>
    </source>
</evidence>
<dbReference type="VEuPathDB" id="HostDB:GeneID_118677644"/>
<evidence type="ECO:0000256" key="1">
    <source>
        <dbReference type="ARBA" id="ARBA00004277"/>
    </source>
</evidence>
<dbReference type="EMBL" id="JABWUV010000002">
    <property type="protein sequence ID" value="KAF6377159.1"/>
    <property type="molecule type" value="Genomic_DNA"/>
</dbReference>
<dbReference type="GO" id="GO:0015031">
    <property type="term" value="P:protein transport"/>
    <property type="evidence" value="ECO:0007669"/>
    <property type="project" value="UniProtKB-KW"/>
</dbReference>
<keyword evidence="4" id="KW-0472">Membrane</keyword>
<gene>
    <name evidence="6" type="ORF">mMyoMyo1_000788</name>
</gene>
<dbReference type="AlphaFoldDB" id="A0A7J7ZST7"/>
<reference evidence="6 7" key="1">
    <citation type="journal article" date="2020" name="Nature">
        <title>Six reference-quality genomes reveal evolution of bat adaptations.</title>
        <authorList>
            <person name="Jebb D."/>
            <person name="Huang Z."/>
            <person name="Pippel M."/>
            <person name="Hughes G.M."/>
            <person name="Lavrichenko K."/>
            <person name="Devanna P."/>
            <person name="Winkler S."/>
            <person name="Jermiin L.S."/>
            <person name="Skirmuntt E.C."/>
            <person name="Katzourakis A."/>
            <person name="Burkitt-Gray L."/>
            <person name="Ray D.A."/>
            <person name="Sullivan K.A.M."/>
            <person name="Roscito J.G."/>
            <person name="Kirilenko B.M."/>
            <person name="Davalos L.M."/>
            <person name="Corthals A.P."/>
            <person name="Power M.L."/>
            <person name="Jones G."/>
            <person name="Ransome R.D."/>
            <person name="Dechmann D.K.N."/>
            <person name="Locatelli A.G."/>
            <person name="Puechmaille S.J."/>
            <person name="Fedrigo O."/>
            <person name="Jarvis E.D."/>
            <person name="Hiller M."/>
            <person name="Vernes S.C."/>
            <person name="Myers E.W."/>
            <person name="Teeling E.C."/>
        </authorList>
    </citation>
    <scope>NUCLEOTIDE SEQUENCE [LARGE SCALE GENOMIC DNA]</scope>
    <source>
        <strain evidence="6">MMyoMyo1</strain>
        <tissue evidence="6">Flight muscle</tissue>
    </source>
</reference>
<keyword evidence="5" id="KW-0168">Coated pit</keyword>
<evidence type="ECO:0000313" key="7">
    <source>
        <dbReference type="Proteomes" id="UP000527355"/>
    </source>
</evidence>
<keyword evidence="3" id="KW-0653">Protein transport</keyword>
<dbReference type="SUPFAM" id="SSF64356">
    <property type="entry name" value="SNARE-like"/>
    <property type="match status" value="1"/>
</dbReference>
<dbReference type="CDD" id="cd14836">
    <property type="entry name" value="AP2_Mu_N"/>
    <property type="match status" value="1"/>
</dbReference>
<accession>A0A7J7ZST7</accession>